<dbReference type="PROSITE" id="PS50255">
    <property type="entry name" value="CYTOCHROME_B5_2"/>
    <property type="match status" value="2"/>
</dbReference>
<feature type="domain" description="Cytochrome b5 heme-binding" evidence="9">
    <location>
        <begin position="1568"/>
        <end position="1645"/>
    </location>
</feature>
<evidence type="ECO:0000256" key="5">
    <source>
        <dbReference type="ARBA" id="ARBA00023002"/>
    </source>
</evidence>
<dbReference type="SUPFAM" id="SSF56425">
    <property type="entry name" value="Succinate dehydrogenase/fumarate reductase flavoprotein, catalytic domain"/>
    <property type="match status" value="1"/>
</dbReference>
<feature type="compositionally biased region" description="Basic and acidic residues" evidence="7">
    <location>
        <begin position="2354"/>
        <end position="2365"/>
    </location>
</feature>
<comment type="caution">
    <text evidence="10">The sequence shown here is derived from an EMBL/GenBank/DDBJ whole genome shotgun (WGS) entry which is preliminary data.</text>
</comment>
<keyword evidence="8" id="KW-0812">Transmembrane</keyword>
<dbReference type="SUPFAM" id="SSF81343">
    <property type="entry name" value="Fumarate reductase respiratory complex transmembrane subunits"/>
    <property type="match status" value="1"/>
</dbReference>
<keyword evidence="8" id="KW-1133">Transmembrane helix</keyword>
<evidence type="ECO:0000256" key="6">
    <source>
        <dbReference type="ARBA" id="ARBA00023274"/>
    </source>
</evidence>
<dbReference type="Pfam" id="PF00890">
    <property type="entry name" value="FAD_binding_2"/>
    <property type="match status" value="1"/>
</dbReference>
<feature type="region of interest" description="Disordered" evidence="7">
    <location>
        <begin position="2332"/>
        <end position="2375"/>
    </location>
</feature>
<accession>A0A1Q9DJS7</accession>
<evidence type="ECO:0000256" key="4">
    <source>
        <dbReference type="ARBA" id="ARBA00022980"/>
    </source>
</evidence>
<evidence type="ECO:0000256" key="8">
    <source>
        <dbReference type="SAM" id="Phobius"/>
    </source>
</evidence>
<feature type="transmembrane region" description="Helical" evidence="8">
    <location>
        <begin position="1968"/>
        <end position="1986"/>
    </location>
</feature>
<dbReference type="InterPro" id="IPR034804">
    <property type="entry name" value="SQR/QFR_C/D"/>
</dbReference>
<keyword evidence="3" id="KW-0285">Flavoprotein</keyword>
<dbReference type="OrthoDB" id="435028at2759"/>
<dbReference type="InterPro" id="IPR022803">
    <property type="entry name" value="Ribosomal_uL5_dom_sf"/>
</dbReference>
<dbReference type="GO" id="GO:0003735">
    <property type="term" value="F:structural constituent of ribosome"/>
    <property type="evidence" value="ECO:0007669"/>
    <property type="project" value="InterPro"/>
</dbReference>
<dbReference type="GO" id="GO:0005840">
    <property type="term" value="C:ribosome"/>
    <property type="evidence" value="ECO:0007669"/>
    <property type="project" value="UniProtKB-KW"/>
</dbReference>
<evidence type="ECO:0000256" key="3">
    <source>
        <dbReference type="ARBA" id="ARBA00022630"/>
    </source>
</evidence>
<feature type="transmembrane region" description="Helical" evidence="8">
    <location>
        <begin position="1803"/>
        <end position="1822"/>
    </location>
</feature>
<proteinExistence type="inferred from homology"/>
<feature type="transmembrane region" description="Helical" evidence="8">
    <location>
        <begin position="1763"/>
        <end position="1782"/>
    </location>
</feature>
<evidence type="ECO:0000313" key="11">
    <source>
        <dbReference type="Proteomes" id="UP000186817"/>
    </source>
</evidence>
<evidence type="ECO:0000256" key="2">
    <source>
        <dbReference type="ARBA" id="ARBA00008553"/>
    </source>
</evidence>
<dbReference type="Gene3D" id="3.30.1440.10">
    <property type="match status" value="1"/>
</dbReference>
<dbReference type="GO" id="GO:1990904">
    <property type="term" value="C:ribonucleoprotein complex"/>
    <property type="evidence" value="ECO:0007669"/>
    <property type="project" value="UniProtKB-KW"/>
</dbReference>
<dbReference type="Gene3D" id="3.10.120.10">
    <property type="entry name" value="Cytochrome b5-like heme/steroid binding domain"/>
    <property type="match status" value="2"/>
</dbReference>
<dbReference type="InterPro" id="IPR031310">
    <property type="entry name" value="Ribosomal_uL5_N"/>
</dbReference>
<dbReference type="InterPro" id="IPR029044">
    <property type="entry name" value="Nucleotide-diphossugar_trans"/>
</dbReference>
<dbReference type="GO" id="GO:0016491">
    <property type="term" value="F:oxidoreductase activity"/>
    <property type="evidence" value="ECO:0007669"/>
    <property type="project" value="UniProtKB-KW"/>
</dbReference>
<comment type="similarity">
    <text evidence="2">Belongs to the universal ribosomal protein uL5 family.</text>
</comment>
<dbReference type="InterPro" id="IPR036188">
    <property type="entry name" value="FAD/NAD-bd_sf"/>
</dbReference>
<dbReference type="Pfam" id="PF00173">
    <property type="entry name" value="Cyt-b5"/>
    <property type="match status" value="2"/>
</dbReference>
<dbReference type="InterPro" id="IPR050315">
    <property type="entry name" value="FAD-oxidoreductase_2"/>
</dbReference>
<dbReference type="SMART" id="SM01117">
    <property type="entry name" value="Cyt-b5"/>
    <property type="match status" value="2"/>
</dbReference>
<evidence type="ECO:0000259" key="9">
    <source>
        <dbReference type="PROSITE" id="PS50255"/>
    </source>
</evidence>
<dbReference type="InterPro" id="IPR003953">
    <property type="entry name" value="FAD-dep_OxRdtase_2_FAD-bd"/>
</dbReference>
<dbReference type="PANTHER" id="PTHR43400">
    <property type="entry name" value="FUMARATE REDUCTASE"/>
    <property type="match status" value="1"/>
</dbReference>
<dbReference type="InterPro" id="IPR002495">
    <property type="entry name" value="Glyco_trans_8"/>
</dbReference>
<evidence type="ECO:0000313" key="10">
    <source>
        <dbReference type="EMBL" id="OLP95423.1"/>
    </source>
</evidence>
<feature type="region of interest" description="Disordered" evidence="7">
    <location>
        <begin position="2384"/>
        <end position="2403"/>
    </location>
</feature>
<keyword evidence="5" id="KW-0560">Oxidoreductase</keyword>
<dbReference type="EMBL" id="LSRX01000503">
    <property type="protein sequence ID" value="OLP95423.1"/>
    <property type="molecule type" value="Genomic_DNA"/>
</dbReference>
<name>A0A1Q9DJS7_SYMMI</name>
<dbReference type="InterPro" id="IPR020929">
    <property type="entry name" value="Ribosomal_uL5_CS"/>
</dbReference>
<dbReference type="Proteomes" id="UP000186817">
    <property type="component" value="Unassembled WGS sequence"/>
</dbReference>
<evidence type="ECO:0000256" key="1">
    <source>
        <dbReference type="ARBA" id="ARBA00004651"/>
    </source>
</evidence>
<feature type="transmembrane region" description="Helical" evidence="8">
    <location>
        <begin position="2007"/>
        <end position="2027"/>
    </location>
</feature>
<dbReference type="SUPFAM" id="SSF55282">
    <property type="entry name" value="RL5-like"/>
    <property type="match status" value="1"/>
</dbReference>
<feature type="compositionally biased region" description="Low complexity" evidence="7">
    <location>
        <begin position="2335"/>
        <end position="2347"/>
    </location>
</feature>
<dbReference type="GO" id="GO:0005886">
    <property type="term" value="C:plasma membrane"/>
    <property type="evidence" value="ECO:0007669"/>
    <property type="project" value="UniProtKB-SubCell"/>
</dbReference>
<dbReference type="PANTHER" id="PTHR43400:SF1">
    <property type="entry name" value="FUMARATE REDUCTASE"/>
    <property type="match status" value="1"/>
</dbReference>
<dbReference type="SUPFAM" id="SSF53448">
    <property type="entry name" value="Nucleotide-diphospho-sugar transferases"/>
    <property type="match status" value="1"/>
</dbReference>
<organism evidence="10 11">
    <name type="scientific">Symbiodinium microadriaticum</name>
    <name type="common">Dinoflagellate</name>
    <name type="synonym">Zooxanthella microadriatica</name>
    <dbReference type="NCBI Taxonomy" id="2951"/>
    <lineage>
        <taxon>Eukaryota</taxon>
        <taxon>Sar</taxon>
        <taxon>Alveolata</taxon>
        <taxon>Dinophyceae</taxon>
        <taxon>Suessiales</taxon>
        <taxon>Symbiodiniaceae</taxon>
        <taxon>Symbiodinium</taxon>
    </lineage>
</organism>
<protein>
    <submittedName>
        <fullName evidence="10">60S ribosomal protein L11</fullName>
    </submittedName>
</protein>
<dbReference type="Gene3D" id="3.50.50.60">
    <property type="entry name" value="FAD/NAD(P)-binding domain"/>
    <property type="match status" value="1"/>
</dbReference>
<evidence type="ECO:0000256" key="7">
    <source>
        <dbReference type="SAM" id="MobiDB-lite"/>
    </source>
</evidence>
<comment type="subcellular location">
    <subcellularLocation>
        <location evidence="1">Cell membrane</location>
        <topology evidence="1">Multi-pass membrane protein</topology>
    </subcellularLocation>
</comment>
<dbReference type="SUPFAM" id="SSF51905">
    <property type="entry name" value="FAD/NAD(P)-binding domain"/>
    <property type="match status" value="1"/>
</dbReference>
<dbReference type="SUPFAM" id="SSF55856">
    <property type="entry name" value="Cytochrome b5-like heme/steroid binding domain"/>
    <property type="match status" value="2"/>
</dbReference>
<dbReference type="InterPro" id="IPR001199">
    <property type="entry name" value="Cyt_B5-like_heme/steroid-bd"/>
</dbReference>
<gene>
    <name evidence="10" type="primary">rpl11a</name>
    <name evidence="10" type="ORF">AK812_SmicGene22450</name>
</gene>
<feature type="domain" description="Cytochrome b5 heme-binding" evidence="9">
    <location>
        <begin position="1663"/>
        <end position="1737"/>
    </location>
</feature>
<dbReference type="Pfam" id="PF00281">
    <property type="entry name" value="Ribosomal_L5"/>
    <property type="match status" value="1"/>
</dbReference>
<keyword evidence="4 10" id="KW-0689">Ribosomal protein</keyword>
<dbReference type="InterPro" id="IPR027477">
    <property type="entry name" value="Succ_DH/fumarate_Rdtase_cat_sf"/>
</dbReference>
<feature type="transmembrane region" description="Helical" evidence="8">
    <location>
        <begin position="1890"/>
        <end position="1909"/>
    </location>
</feature>
<keyword evidence="8" id="KW-0472">Membrane</keyword>
<dbReference type="FunFam" id="3.30.1440.10:FF:000002">
    <property type="entry name" value="60S ribosomal protein L11"/>
    <property type="match status" value="1"/>
</dbReference>
<dbReference type="GO" id="GO:0006412">
    <property type="term" value="P:translation"/>
    <property type="evidence" value="ECO:0007669"/>
    <property type="project" value="InterPro"/>
</dbReference>
<dbReference type="Gene3D" id="3.90.700.10">
    <property type="entry name" value="Succinate dehydrogenase/fumarate reductase flavoprotein, catalytic domain"/>
    <property type="match status" value="1"/>
</dbReference>
<reference evidence="10 11" key="1">
    <citation type="submission" date="2016-02" db="EMBL/GenBank/DDBJ databases">
        <title>Genome analysis of coral dinoflagellate symbionts highlights evolutionary adaptations to a symbiotic lifestyle.</title>
        <authorList>
            <person name="Aranda M."/>
            <person name="Li Y."/>
            <person name="Liew Y.J."/>
            <person name="Baumgarten S."/>
            <person name="Simakov O."/>
            <person name="Wilson M."/>
            <person name="Piel J."/>
            <person name="Ashoor H."/>
            <person name="Bougouffa S."/>
            <person name="Bajic V.B."/>
            <person name="Ryu T."/>
            <person name="Ravasi T."/>
            <person name="Bayer T."/>
            <person name="Micklem G."/>
            <person name="Kim H."/>
            <person name="Bhak J."/>
            <person name="Lajeunesse T.C."/>
            <person name="Voolstra C.R."/>
        </authorList>
    </citation>
    <scope>NUCLEOTIDE SEQUENCE [LARGE SCALE GENOMIC DNA]</scope>
    <source>
        <strain evidence="10 11">CCMP2467</strain>
    </source>
</reference>
<dbReference type="Pfam" id="PF00673">
    <property type="entry name" value="Ribosomal_L5_C"/>
    <property type="match status" value="1"/>
</dbReference>
<dbReference type="Pfam" id="PF01501">
    <property type="entry name" value="Glyco_transf_8"/>
    <property type="match status" value="1"/>
</dbReference>
<dbReference type="InterPro" id="IPR036400">
    <property type="entry name" value="Cyt_B5-like_heme/steroid_sf"/>
</dbReference>
<keyword evidence="11" id="KW-1185">Reference proteome</keyword>
<dbReference type="InterPro" id="IPR031309">
    <property type="entry name" value="Ribosomal_uL5_C"/>
</dbReference>
<keyword evidence="6" id="KW-0687">Ribonucleoprotein</keyword>
<dbReference type="PROSITE" id="PS00358">
    <property type="entry name" value="RIBOSOMAL_L5"/>
    <property type="match status" value="1"/>
</dbReference>
<sequence length="2403" mass="260951">MADKSENPMRQIRVEKLVLNISVGESGDRLTRAAKVLEQLTEQQPVFSKARMTIRQWSVRRNEKIACHVTVRGEKAEEILEKGLKVKEYELRKKNFARNGSFGFGITEHIDLGIKYDPGTGIYGMDFYVHLSRPGGDWWKVFTKLRVFSLVEYDKILLMDADLLVCGLTDELFDLKAPAAMGRGPWSGYAHGEQINGSFFFGGARPGPWGWGQSGGINAGVMLLKPSLDTLAHCLAEVADEKHPEHIRGNGPEQDYLSRYYASSWTHISVAYNFQLHQMYYALNPECVDSADRAGFFGCPERVKIFHYSSDPKPWARLVEPAYAAFSEEEWLEEVLTKFNGYRAWVLKDPDAIEREADRCGIACGPDGRIRKALGWEKFVPMDAESSRSANRMDEDSSPKEEWRRVLGEEIFVPASAIEGAAKAWAWAFMCMFGCQRHPDHFLELQVTRTALKMWEEVYQDLAAGLADQNLAETVMRSVGKDVTAVDTASWKRSNGWWVAPAEWPTEQRLTSSCTWLPSGPQVLLTCGSDVLLKTDVEGVHVAVITPGGAVVKSFPSDASMLGCDAKAWAAQLPESAMAAVAIASLTGDLTALAALAEGGLGCPSAAPPAGCRAAAAVGRTHRGEWTDTHAGVDFATASLKGTQTLPSARRASETRWLSMKEIVEHRPKMVQCVEDGSLSRVATATFGHLAAGTGLLNWSTGAIPQFITKVLDHFGLHPPPESQVYQLYTAFDRDKNGSLSLSESLRLVEAIVRAAFNIKSDMARQNTSSSSSVMSYSPAGDQLKRPSQSVLYPGSGTVVSAPPLAQLATQVFCRFTAFAPMECVRTWLLAIQLLVLRAAPEDLSTILQQDLACGVHGRCADGLHVLQVAVSSDGESHRLRSPVSLRASVDQALSPLYRGGRRLQGNESCGRCLRSCLPSEDPHFRGKAGYEECTRHCPAGCSEASLPEIPDVLREGIRGPENETWGAWMLSLHQLKKELANIDFVSGAGEYESAEFHRSSAAYVTVQTMVHDRRLYNPTKHTWTAARYLDDLTQRFGGVDQVLLWAGYPNLGVDTRNNLDMLEAVPGGLKEAVKSLLFPVACAPAAAAFGAMAKVIIVGGGLAGLSAACELLERGCSVTILEKSHNLGGNSSKATTGIAAPGSEIQKAQGITDKGEDLVSVEPMAKEMIEMGAKDVDWLLNLAGCKDEMALWLTPGHKGARTLGTKDHFPGAVVTYAVVHQLDGIAKAKPNKLKLVTSATVSKLITEGSKVVGVEYQAGGIEKEMGIVLLATGGFAGDTSPTSFLAQSAPQLLQLPTTSDERTNGEGISLAQAVKAAVKNMNMVSVYPTAAVIPGMENDKFKIVLSDAIVGAGGKLINADGKQFVSELEIAQKRADAMAKSKGPFRIAISEADADKVKWLCDFYVSRKVMKKYSSASQLASEMKIPAGNLPALGSGAVLVAQVTAAIYTCAGGLAIDQGKVLTGTGAAVEGLFAAGEVTACPCPNAWSASGVPLLYSIYTGRMAGKSAALAMGAKEKVSDLGSIATAEEKKIEKKPEDMTHEELLAYCKELETRPAAAAAPVADAGPPGVTLEEVAKHNKKEDAWVIVNGEAIDVTKWIPIHPGGEQAIMAYVGKDATEEWNMIHKPGTVEKNAQHLKMMGKIGAGGGGGGGAAAPAAAGGLTMDEVAKHNKKEDAWVVVNGEAIDVTKWIPIHPGGEQAIMAYLGKDATEEWVMIHKPGTVEKNVQHLKMMGKVSGAAAAVSAAPAAGDDEKPPPDGNGGIPGFVGAVIFLLWNVLLMVLRTIFFTGNFKFTFDNNRKGTIRSAVFLLTFTIVHALGNFVDMLSGPAELNGEGYLFDRIHWTGGLGLVPTFPVSAVEEYLALALLLHVSVALKRSYDITIGYTIATGRWNMLLSGLVVLTFLTKHLMDFRFYPYYDYVELKAPPLFINFQGVLSGHIFTDPTDGEVVRARDLYSREVALFKDFKTVLIYTIAVVIFATHLCLGWKKLIPSDAMQIPRDHQNTVIYIGWAAACAVALMYGSVPWYVHFATPQALKAEDQSLLVQIPYKPWDIATNGLGEGDPERYADLAAKSGVDGLNLDTMDSLGPFVVAPGQDRPVMPATEFFDAAEKAGIFHLIVEPELNLYNGLFLLNTTSQGWLYTLSQCPPEGCSDVRPFTPLVSLQKWVMRQSMPHVCGRWSTERSQEILTAYFNAIGFTAWENIFGIWNGITERDGELLRRAMKILRHFHHFLVDPSTEWLPFYPVQHLTAAASHVFVSKFVGQGRALFLLINADTQTAGTQDWVLSTPIVGHQEFYSLYHGNVQIQTKSQCLVQSCAERHRGPLIRGHFGTSRQAEAPANPAAPAAAGDWGSTWEDRRGRRDRGPAAHNPFRVQRPEFVRQMVVEEEDETRRSCPMPPARSTC</sequence>
<dbReference type="GO" id="GO:0016757">
    <property type="term" value="F:glycosyltransferase activity"/>
    <property type="evidence" value="ECO:0007669"/>
    <property type="project" value="InterPro"/>
</dbReference>